<comment type="caution">
    <text evidence="2">The sequence shown here is derived from an EMBL/GenBank/DDBJ whole genome shotgun (WGS) entry which is preliminary data.</text>
</comment>
<feature type="signal peptide" evidence="1">
    <location>
        <begin position="1"/>
        <end position="27"/>
    </location>
</feature>
<reference evidence="2 3" key="1">
    <citation type="submission" date="2019-07" db="EMBL/GenBank/DDBJ databases">
        <title>Whole genome shotgun sequence of Skermanella aerolata NBRC 106429.</title>
        <authorList>
            <person name="Hosoyama A."/>
            <person name="Uohara A."/>
            <person name="Ohji S."/>
            <person name="Ichikawa N."/>
        </authorList>
    </citation>
    <scope>NUCLEOTIDE SEQUENCE [LARGE SCALE GENOMIC DNA]</scope>
    <source>
        <strain evidence="2 3">NBRC 106429</strain>
    </source>
</reference>
<name>A0A512DIV5_9PROT</name>
<dbReference type="EMBL" id="BJYZ01000002">
    <property type="protein sequence ID" value="GEO36408.1"/>
    <property type="molecule type" value="Genomic_DNA"/>
</dbReference>
<keyword evidence="3" id="KW-1185">Reference proteome</keyword>
<dbReference type="OrthoDB" id="9977812at2"/>
<accession>A0A512DIV5</accession>
<sequence length="106" mass="11276">MIRKAAAPILALLPAVLLCGHGGPALAATAGERCDGALAQSHRLMTAEPVLKEELATGVMWMRLDAETLRAAGRNEDCADLAERALRLLQSYRNGQTAPSPERAEN</sequence>
<dbReference type="RefSeq" id="WP_044425469.1">
    <property type="nucleotide sequence ID" value="NZ_BJYZ01000002.1"/>
</dbReference>
<evidence type="ECO:0000313" key="2">
    <source>
        <dbReference type="EMBL" id="GEO36408.1"/>
    </source>
</evidence>
<proteinExistence type="predicted"/>
<feature type="chain" id="PRO_5022053438" evidence="1">
    <location>
        <begin position="28"/>
        <end position="106"/>
    </location>
</feature>
<dbReference type="Proteomes" id="UP000321523">
    <property type="component" value="Unassembled WGS sequence"/>
</dbReference>
<dbReference type="AlphaFoldDB" id="A0A512DIV5"/>
<evidence type="ECO:0000313" key="3">
    <source>
        <dbReference type="Proteomes" id="UP000321523"/>
    </source>
</evidence>
<keyword evidence="1" id="KW-0732">Signal</keyword>
<protein>
    <submittedName>
        <fullName evidence="2">Uncharacterized protein</fullName>
    </submittedName>
</protein>
<gene>
    <name evidence="2" type="ORF">SAE02_05560</name>
</gene>
<organism evidence="2 3">
    <name type="scientific">Skermanella aerolata</name>
    <dbReference type="NCBI Taxonomy" id="393310"/>
    <lineage>
        <taxon>Bacteria</taxon>
        <taxon>Pseudomonadati</taxon>
        <taxon>Pseudomonadota</taxon>
        <taxon>Alphaproteobacteria</taxon>
        <taxon>Rhodospirillales</taxon>
        <taxon>Azospirillaceae</taxon>
        <taxon>Skermanella</taxon>
    </lineage>
</organism>
<evidence type="ECO:0000256" key="1">
    <source>
        <dbReference type="SAM" id="SignalP"/>
    </source>
</evidence>